<dbReference type="OrthoDB" id="61113at2759"/>
<proteinExistence type="predicted"/>
<dbReference type="Gene3D" id="3.40.630.30">
    <property type="match status" value="1"/>
</dbReference>
<dbReference type="Proteomes" id="UP001049176">
    <property type="component" value="Chromosome 10"/>
</dbReference>
<dbReference type="EMBL" id="CM032190">
    <property type="protein sequence ID" value="KAG7086963.1"/>
    <property type="molecule type" value="Genomic_DNA"/>
</dbReference>
<evidence type="ECO:0000313" key="1">
    <source>
        <dbReference type="EMBL" id="KAG7086963.1"/>
    </source>
</evidence>
<gene>
    <name evidence="1" type="ORF">E1B28_002879</name>
</gene>
<accession>A0A9P7RPH4</accession>
<dbReference type="AlphaFoldDB" id="A0A9P7RPH4"/>
<sequence length="230" mass="26233">MEGTTFTVYRLLDMTEQEMGQALDLYTRTFTGDTYFKAKLGGDFSLLPILGRASLRAALLEGYVYAAIEDKHSDRIISMGIWFAPGTRPFATEAQRSLGYEDWLKKLSPEAVNWNKHTVSDVKKRLLEPMFTAEELRKGWWCSSLFTDIDHRRKGCARAIVNKVAKRASDANEFLALITSLSNVLNYEAMGFEQRGTYILPTLFGDIALYVLTRDDKKDQTHTHRDRLTS</sequence>
<dbReference type="InterPro" id="IPR016181">
    <property type="entry name" value="Acyl_CoA_acyltransferase"/>
</dbReference>
<name>A0A9P7RPH4_9AGAR</name>
<reference evidence="1" key="1">
    <citation type="journal article" date="2021" name="Genome Biol. Evol.">
        <title>The assembled and annotated genome of the fairy-ring fungus Marasmius oreades.</title>
        <authorList>
            <person name="Hiltunen M."/>
            <person name="Ament-Velasquez S.L."/>
            <person name="Johannesson H."/>
        </authorList>
    </citation>
    <scope>NUCLEOTIDE SEQUENCE</scope>
    <source>
        <strain evidence="1">03SP1</strain>
    </source>
</reference>
<dbReference type="SUPFAM" id="SSF55729">
    <property type="entry name" value="Acyl-CoA N-acyltransferases (Nat)"/>
    <property type="match status" value="1"/>
</dbReference>
<dbReference type="RefSeq" id="XP_043003434.1">
    <property type="nucleotide sequence ID" value="XM_043159828.1"/>
</dbReference>
<organism evidence="1 2">
    <name type="scientific">Marasmius oreades</name>
    <name type="common">fairy-ring Marasmius</name>
    <dbReference type="NCBI Taxonomy" id="181124"/>
    <lineage>
        <taxon>Eukaryota</taxon>
        <taxon>Fungi</taxon>
        <taxon>Dikarya</taxon>
        <taxon>Basidiomycota</taxon>
        <taxon>Agaricomycotina</taxon>
        <taxon>Agaricomycetes</taxon>
        <taxon>Agaricomycetidae</taxon>
        <taxon>Agaricales</taxon>
        <taxon>Marasmiineae</taxon>
        <taxon>Marasmiaceae</taxon>
        <taxon>Marasmius</taxon>
    </lineage>
</organism>
<evidence type="ECO:0000313" key="2">
    <source>
        <dbReference type="Proteomes" id="UP001049176"/>
    </source>
</evidence>
<evidence type="ECO:0008006" key="3">
    <source>
        <dbReference type="Google" id="ProtNLM"/>
    </source>
</evidence>
<protein>
    <recommendedName>
        <fullName evidence="3">N-acetyltransferase domain-containing protein</fullName>
    </recommendedName>
</protein>
<dbReference type="GeneID" id="66071955"/>
<keyword evidence="2" id="KW-1185">Reference proteome</keyword>
<comment type="caution">
    <text evidence="1">The sequence shown here is derived from an EMBL/GenBank/DDBJ whole genome shotgun (WGS) entry which is preliminary data.</text>
</comment>